<dbReference type="FunFam" id="3.40.1170.60:FF:000008">
    <property type="entry name" value="DNA polymerase eta subunit"/>
    <property type="match status" value="1"/>
</dbReference>
<dbReference type="PROSITE" id="PS50157">
    <property type="entry name" value="ZINC_FINGER_C2H2_2"/>
    <property type="match status" value="1"/>
</dbReference>
<dbReference type="AlphaFoldDB" id="A0A109UX22"/>
<evidence type="ECO:0000256" key="2">
    <source>
        <dbReference type="ARBA" id="ARBA00022679"/>
    </source>
</evidence>
<comment type="subcellular location">
    <subcellularLocation>
        <location evidence="1">Nucleus</location>
    </subcellularLocation>
</comment>
<keyword evidence="7" id="KW-0234">DNA repair</keyword>
<dbReference type="SUPFAM" id="SSF56672">
    <property type="entry name" value="DNA/RNA polymerases"/>
    <property type="match status" value="1"/>
</dbReference>
<evidence type="ECO:0000313" key="14">
    <source>
        <dbReference type="Proteomes" id="UP000243052"/>
    </source>
</evidence>
<dbReference type="RefSeq" id="XP_017986132.1">
    <property type="nucleotide sequence ID" value="XM_018130643.1"/>
</dbReference>
<dbReference type="InterPro" id="IPR013087">
    <property type="entry name" value="Znf_C2H2_type"/>
</dbReference>
<dbReference type="PROSITE" id="PS51907">
    <property type="entry name" value="ZF_UBZ3"/>
    <property type="match status" value="1"/>
</dbReference>
<dbReference type="InterPro" id="IPR052230">
    <property type="entry name" value="DNA_polymerase_eta"/>
</dbReference>
<dbReference type="GO" id="GO:0007064">
    <property type="term" value="P:mitotic sister chromatid cohesion"/>
    <property type="evidence" value="ECO:0007669"/>
    <property type="project" value="UniProtKB-ARBA"/>
</dbReference>
<dbReference type="InterPro" id="IPR036775">
    <property type="entry name" value="DNA_pol_Y-fam_lit_finger_sf"/>
</dbReference>
<evidence type="ECO:0000259" key="12">
    <source>
        <dbReference type="PROSITE" id="PS51907"/>
    </source>
</evidence>
<accession>A0A109UX22</accession>
<dbReference type="InterPro" id="IPR043128">
    <property type="entry name" value="Rev_trsase/Diguanyl_cyclase"/>
</dbReference>
<organism evidence="13 14">
    <name type="scientific">Eremothecium sinecaudum</name>
    <dbReference type="NCBI Taxonomy" id="45286"/>
    <lineage>
        <taxon>Eukaryota</taxon>
        <taxon>Fungi</taxon>
        <taxon>Dikarya</taxon>
        <taxon>Ascomycota</taxon>
        <taxon>Saccharomycotina</taxon>
        <taxon>Saccharomycetes</taxon>
        <taxon>Saccharomycetales</taxon>
        <taxon>Saccharomycetaceae</taxon>
        <taxon>Eremothecium</taxon>
    </lineage>
</organism>
<feature type="domain" description="UmuC" evidence="11">
    <location>
        <begin position="26"/>
        <end position="299"/>
    </location>
</feature>
<dbReference type="SUPFAM" id="SSF100879">
    <property type="entry name" value="Lesion bypass DNA polymerase (Y-family), little finger domain"/>
    <property type="match status" value="1"/>
</dbReference>
<feature type="domain" description="C2H2-type" evidence="10">
    <location>
        <begin position="543"/>
        <end position="570"/>
    </location>
</feature>
<dbReference type="GO" id="GO:0005657">
    <property type="term" value="C:replication fork"/>
    <property type="evidence" value="ECO:0007669"/>
    <property type="project" value="TreeGrafter"/>
</dbReference>
<dbReference type="Pfam" id="PF18439">
    <property type="entry name" value="zf_UBZ"/>
    <property type="match status" value="1"/>
</dbReference>
<keyword evidence="5 9" id="KW-0863">Zinc-finger</keyword>
<keyword evidence="4" id="KW-0227">DNA damage</keyword>
<protein>
    <submittedName>
        <fullName evidence="13">HBR235Wp</fullName>
    </submittedName>
</protein>
<evidence type="ECO:0000259" key="10">
    <source>
        <dbReference type="PROSITE" id="PS50157"/>
    </source>
</evidence>
<dbReference type="Gene3D" id="1.10.150.20">
    <property type="entry name" value="5' to 3' exonuclease, C-terminal subdomain"/>
    <property type="match status" value="1"/>
</dbReference>
<dbReference type="InterPro" id="IPR041298">
    <property type="entry name" value="UBZ3"/>
</dbReference>
<keyword evidence="14" id="KW-1185">Reference proteome</keyword>
<keyword evidence="6" id="KW-0862">Zinc</keyword>
<dbReference type="GO" id="GO:0003887">
    <property type="term" value="F:DNA-directed DNA polymerase activity"/>
    <property type="evidence" value="ECO:0007669"/>
    <property type="project" value="TreeGrafter"/>
</dbReference>
<dbReference type="InterPro" id="IPR043502">
    <property type="entry name" value="DNA/RNA_pol_sf"/>
</dbReference>
<evidence type="ECO:0000313" key="13">
    <source>
        <dbReference type="EMBL" id="AMD19136.1"/>
    </source>
</evidence>
<evidence type="ECO:0000256" key="4">
    <source>
        <dbReference type="ARBA" id="ARBA00022763"/>
    </source>
</evidence>
<reference evidence="13 14" key="1">
    <citation type="submission" date="2016-01" db="EMBL/GenBank/DDBJ databases">
        <title>Genome sequence of the yeast Holleya sinecauda.</title>
        <authorList>
            <person name="Dietrich F.S."/>
        </authorList>
    </citation>
    <scope>NUCLEOTIDE SEQUENCE [LARGE SCALE GENOMIC DNA]</scope>
    <source>
        <strain evidence="13 14">ATCC 58844</strain>
    </source>
</reference>
<dbReference type="STRING" id="45286.A0A109UX22"/>
<evidence type="ECO:0000256" key="1">
    <source>
        <dbReference type="ARBA" id="ARBA00004123"/>
    </source>
</evidence>
<dbReference type="OrthoDB" id="5723at2759"/>
<keyword evidence="2" id="KW-0808">Transferase</keyword>
<evidence type="ECO:0000256" key="9">
    <source>
        <dbReference type="PROSITE-ProRule" id="PRU00042"/>
    </source>
</evidence>
<dbReference type="Gene3D" id="3.30.70.270">
    <property type="match status" value="1"/>
</dbReference>
<dbReference type="GO" id="GO:0005634">
    <property type="term" value="C:nucleus"/>
    <property type="evidence" value="ECO:0007669"/>
    <property type="project" value="UniProtKB-SubCell"/>
</dbReference>
<dbReference type="Proteomes" id="UP000243052">
    <property type="component" value="Chromosome ii"/>
</dbReference>
<dbReference type="PROSITE" id="PS00028">
    <property type="entry name" value="ZINC_FINGER_C2H2_1"/>
    <property type="match status" value="1"/>
</dbReference>
<dbReference type="Gene3D" id="3.30.1490.100">
    <property type="entry name" value="DNA polymerase, Y-family, little finger domain"/>
    <property type="match status" value="1"/>
</dbReference>
<feature type="domain" description="UBZ3-type" evidence="12">
    <location>
        <begin position="538"/>
        <end position="573"/>
    </location>
</feature>
<evidence type="ECO:0000256" key="3">
    <source>
        <dbReference type="ARBA" id="ARBA00022723"/>
    </source>
</evidence>
<dbReference type="Gene3D" id="3.40.1170.60">
    <property type="match status" value="1"/>
</dbReference>
<dbReference type="Pfam" id="PF00817">
    <property type="entry name" value="IMS"/>
    <property type="match status" value="1"/>
</dbReference>
<dbReference type="PANTHER" id="PTHR45873">
    <property type="entry name" value="DNA POLYMERASE ETA"/>
    <property type="match status" value="1"/>
</dbReference>
<name>A0A109UX22_9SACH</name>
<dbReference type="PANTHER" id="PTHR45873:SF1">
    <property type="entry name" value="DNA POLYMERASE ETA"/>
    <property type="match status" value="1"/>
</dbReference>
<evidence type="ECO:0000259" key="11">
    <source>
        <dbReference type="PROSITE" id="PS50173"/>
    </source>
</evidence>
<dbReference type="GO" id="GO:0042276">
    <property type="term" value="P:error-prone translesion synthesis"/>
    <property type="evidence" value="ECO:0007669"/>
    <property type="project" value="TreeGrafter"/>
</dbReference>
<dbReference type="GO" id="GO:0008270">
    <property type="term" value="F:zinc ion binding"/>
    <property type="evidence" value="ECO:0007669"/>
    <property type="project" value="UniProtKB-KW"/>
</dbReference>
<proteinExistence type="predicted"/>
<evidence type="ECO:0000256" key="8">
    <source>
        <dbReference type="ARBA" id="ARBA00023242"/>
    </source>
</evidence>
<dbReference type="EMBL" id="CP014242">
    <property type="protein sequence ID" value="AMD19136.1"/>
    <property type="molecule type" value="Genomic_DNA"/>
</dbReference>
<dbReference type="GO" id="GO:0035861">
    <property type="term" value="C:site of double-strand break"/>
    <property type="evidence" value="ECO:0007669"/>
    <property type="project" value="TreeGrafter"/>
</dbReference>
<dbReference type="PROSITE" id="PS50173">
    <property type="entry name" value="UMUC"/>
    <property type="match status" value="1"/>
</dbReference>
<evidence type="ECO:0000256" key="7">
    <source>
        <dbReference type="ARBA" id="ARBA00023204"/>
    </source>
</evidence>
<sequence length="629" mass="71069">MCDYTWSHILQINSKRNSHLSPLSCIAHIDVNAFFAQVEQIRCKYSRDDPVICVQWNSIIAVSYAARKHGISRMDSVTDALKKCDSIIPIHTAVFKIGEDFWQYHDGCGPWHKDPSKRIDPAIHKVALDPYRRESRKLLKIFQKWCDNVEKASIDEVFLDLGMNCFRMLMFDESVKGFDDIREMFRTGEYDLKDPLPEVPANHNLQFNGFVYNEDDMPKIEDWSDVIFCLASNITNKIRQDIDDILGYTTSCGISRCKTISKLASNFRKPNAQSIITNRNVEKFLDTEEFELSSFWTMGGIVGQELVKLLELPSEKSLKYIRESWPLSPTEIRDKLASSLKDRSPPPSGVNYNIDETNVSVVADKLFHLVRGSYQTPVSAKVAMSSMNSTKRMRGTACSGLISCYPWLQVYSAELAGRVSELQQEYDKVFIPRTVSVTVTGKHRQRYNKSAPLVLSNTGVTITALFQAGCKIMKDIDGLYGRGLPELYPLGSLSLTISNFEVIEMGKTIVDMLGRQVAVVKRLEPVGTEPEPETPAAELPTRYYCEVCKIDFPGSNELQEHSDYHYAQKLSTDLNGVGENTSNLSYGERKLLLGTKKRAAGVLQSAMQSRKKGKPNATIDISKFFNSRK</sequence>
<dbReference type="GeneID" id="28722604"/>
<dbReference type="GO" id="GO:0070987">
    <property type="term" value="P:error-free translesion synthesis"/>
    <property type="evidence" value="ECO:0007669"/>
    <property type="project" value="UniProtKB-ARBA"/>
</dbReference>
<dbReference type="GO" id="GO:0009314">
    <property type="term" value="P:response to radiation"/>
    <property type="evidence" value="ECO:0007669"/>
    <property type="project" value="TreeGrafter"/>
</dbReference>
<dbReference type="InterPro" id="IPR001126">
    <property type="entry name" value="UmuC"/>
</dbReference>
<evidence type="ECO:0000256" key="6">
    <source>
        <dbReference type="ARBA" id="ARBA00022833"/>
    </source>
</evidence>
<gene>
    <name evidence="13" type="ORF">AW171_hschr2949</name>
</gene>
<evidence type="ECO:0000256" key="5">
    <source>
        <dbReference type="ARBA" id="ARBA00022771"/>
    </source>
</evidence>
<dbReference type="GO" id="GO:0006281">
    <property type="term" value="P:DNA repair"/>
    <property type="evidence" value="ECO:0007669"/>
    <property type="project" value="UniProtKB-KW"/>
</dbReference>
<keyword evidence="3" id="KW-0479">Metal-binding</keyword>
<dbReference type="GO" id="GO:0003684">
    <property type="term" value="F:damaged DNA binding"/>
    <property type="evidence" value="ECO:0007669"/>
    <property type="project" value="InterPro"/>
</dbReference>
<keyword evidence="8" id="KW-0539">Nucleus</keyword>